<keyword evidence="6" id="KW-0575">Peroxidase</keyword>
<accession>A0ABT6DI60</accession>
<dbReference type="InterPro" id="IPR051395">
    <property type="entry name" value="Cytochrome_c_Peroxidase/MauG"/>
</dbReference>
<gene>
    <name evidence="6" type="ORF">NWE73_00325</name>
</gene>
<dbReference type="InterPro" id="IPR047758">
    <property type="entry name" value="CytoC_perox"/>
</dbReference>
<dbReference type="NCBIfam" id="NF040606">
    <property type="entry name" value="CytoC_perox"/>
    <property type="match status" value="1"/>
</dbReference>
<evidence type="ECO:0000313" key="6">
    <source>
        <dbReference type="EMBL" id="MDG0814788.1"/>
    </source>
</evidence>
<keyword evidence="7" id="KW-1185">Reference proteome</keyword>
<protein>
    <submittedName>
        <fullName evidence="6">Di-heme-cytochrome C peroxidase</fullName>
    </submittedName>
</protein>
<dbReference type="PROSITE" id="PS51007">
    <property type="entry name" value="CYTC"/>
    <property type="match status" value="1"/>
</dbReference>
<keyword evidence="3 4" id="KW-0408">Iron</keyword>
<reference evidence="6" key="1">
    <citation type="submission" date="2022-08" db="EMBL/GenBank/DDBJ databases">
        <title>Novel Bdellovibrio Species Isolated from Svalbard: Designation Bdellovibrio svalbardensis.</title>
        <authorList>
            <person name="Mitchell R.J."/>
            <person name="Choi S.Y."/>
        </authorList>
    </citation>
    <scope>NUCLEOTIDE SEQUENCE</scope>
    <source>
        <strain evidence="6">PAP01</strain>
    </source>
</reference>
<keyword evidence="2 4" id="KW-0479">Metal-binding</keyword>
<dbReference type="Proteomes" id="UP001152321">
    <property type="component" value="Unassembled WGS sequence"/>
</dbReference>
<keyword evidence="6" id="KW-0560">Oxidoreductase</keyword>
<organism evidence="6 7">
    <name type="scientific">Bdellovibrio svalbardensis</name>
    <dbReference type="NCBI Taxonomy" id="2972972"/>
    <lineage>
        <taxon>Bacteria</taxon>
        <taxon>Pseudomonadati</taxon>
        <taxon>Bdellovibrionota</taxon>
        <taxon>Bdellovibrionia</taxon>
        <taxon>Bdellovibrionales</taxon>
        <taxon>Pseudobdellovibrionaceae</taxon>
        <taxon>Bdellovibrio</taxon>
    </lineage>
</organism>
<dbReference type="GO" id="GO:0004601">
    <property type="term" value="F:peroxidase activity"/>
    <property type="evidence" value="ECO:0007669"/>
    <property type="project" value="UniProtKB-KW"/>
</dbReference>
<keyword evidence="1 4" id="KW-0349">Heme</keyword>
<sequence>MKKISGILVGSAALVTLVIGCVNLSSKNSRNPSGSAVVYEKPPGLSGADLANFEHLSEGADIYPYEWMKALRSVAFKDANDKATKPFYSDFYNRFGILPSSNLKDENGNTYLIPYVGLTAAWSNHPPQQSEAYKETEEEIVRQIGEVKSIKMVGTNCSFCHSGSLDFRGTNYRVQGTQSTTDVRSFFKDMATSTLAVLAKEEAAVDFLKRMKVSEPERKAKELHEYFLRRLGETTYGLVKVGPISAQLTLIKAKYLKDTHRLYRGKQAIADSLEKLLRMTYGFSETDDIGELKARMKFLGTLMVGTDPKTDETESGYGRTDAFGRIGNLVLRGDDAISYTAPVSLPWIWGIKYMAMLHYNGNSNSVILRNVGQSLGLGALILDKDGTSTVNVHNLGRLEALVHKIQVPRWEKVFAGVTELQVNQQLAERGRQVYESRCIECHESNKFVGPSGQLRLYNMMPLAELGTDPNAARNAVKSVGTVHFEDSIFNGVGGVKARYYQKNNMTDEQQAEIEYRSLRGKEFFRDTLNGYANQEKNGLDYGNVDAGTGYKARHLAGVWATAPFLHNGSVPSMWDLLQPAHLRPKIFNVKDKEFNPVKMGLKYEREKNMLGFTKSCGKGEQRCFDTTLTGNHNTGHEGRYYGTDLPDADKHALIEYLKVLPPEPEYSW</sequence>
<dbReference type="Pfam" id="PF21419">
    <property type="entry name" value="RoxA-like_Cyt-c"/>
    <property type="match status" value="1"/>
</dbReference>
<dbReference type="PROSITE" id="PS51257">
    <property type="entry name" value="PROKAR_LIPOPROTEIN"/>
    <property type="match status" value="1"/>
</dbReference>
<dbReference type="PANTHER" id="PTHR30600:SF9">
    <property type="entry name" value="BLR7738 PROTEIN"/>
    <property type="match status" value="1"/>
</dbReference>
<dbReference type="Gene3D" id="1.10.760.10">
    <property type="entry name" value="Cytochrome c-like domain"/>
    <property type="match status" value="1"/>
</dbReference>
<dbReference type="SUPFAM" id="SSF46626">
    <property type="entry name" value="Cytochrome c"/>
    <property type="match status" value="1"/>
</dbReference>
<evidence type="ECO:0000313" key="7">
    <source>
        <dbReference type="Proteomes" id="UP001152321"/>
    </source>
</evidence>
<evidence type="ECO:0000256" key="1">
    <source>
        <dbReference type="ARBA" id="ARBA00022617"/>
    </source>
</evidence>
<evidence type="ECO:0000256" key="2">
    <source>
        <dbReference type="ARBA" id="ARBA00022723"/>
    </source>
</evidence>
<dbReference type="InterPro" id="IPR009056">
    <property type="entry name" value="Cyt_c-like_dom"/>
</dbReference>
<evidence type="ECO:0000256" key="4">
    <source>
        <dbReference type="PROSITE-ProRule" id="PRU00433"/>
    </source>
</evidence>
<dbReference type="RefSeq" id="WP_277576273.1">
    <property type="nucleotide sequence ID" value="NZ_JANRMI010000001.1"/>
</dbReference>
<comment type="caution">
    <text evidence="6">The sequence shown here is derived from an EMBL/GenBank/DDBJ whole genome shotgun (WGS) entry which is preliminary data.</text>
</comment>
<name>A0ABT6DI60_9BACT</name>
<dbReference type="EMBL" id="JANRMI010000001">
    <property type="protein sequence ID" value="MDG0814788.1"/>
    <property type="molecule type" value="Genomic_DNA"/>
</dbReference>
<evidence type="ECO:0000256" key="3">
    <source>
        <dbReference type="ARBA" id="ARBA00023004"/>
    </source>
</evidence>
<proteinExistence type="predicted"/>
<feature type="domain" description="Cytochrome c" evidence="5">
    <location>
        <begin position="425"/>
        <end position="661"/>
    </location>
</feature>
<evidence type="ECO:0000259" key="5">
    <source>
        <dbReference type="PROSITE" id="PS51007"/>
    </source>
</evidence>
<dbReference type="PANTHER" id="PTHR30600">
    <property type="entry name" value="CYTOCHROME C PEROXIDASE-RELATED"/>
    <property type="match status" value="1"/>
</dbReference>
<dbReference type="InterPro" id="IPR036909">
    <property type="entry name" value="Cyt_c-like_dom_sf"/>
</dbReference>